<dbReference type="EMBL" id="DVGK01000117">
    <property type="protein sequence ID" value="HIR14360.1"/>
    <property type="molecule type" value="Genomic_DNA"/>
</dbReference>
<reference evidence="2" key="1">
    <citation type="submission" date="2020-10" db="EMBL/GenBank/DDBJ databases">
        <authorList>
            <person name="Gilroy R."/>
        </authorList>
    </citation>
    <scope>NUCLEOTIDE SEQUENCE</scope>
    <source>
        <strain evidence="2">ChiSjej4B22-8148</strain>
    </source>
</reference>
<protein>
    <submittedName>
        <fullName evidence="2">ABC transporter substrate-binding protein</fullName>
    </submittedName>
</protein>
<evidence type="ECO:0000313" key="3">
    <source>
        <dbReference type="Proteomes" id="UP000886757"/>
    </source>
</evidence>
<evidence type="ECO:0000313" key="2">
    <source>
        <dbReference type="EMBL" id="HIR14360.1"/>
    </source>
</evidence>
<dbReference type="PIRSF" id="PIRSF027386">
    <property type="entry name" value="UCP027386_ABC_sbc_TM0202"/>
    <property type="match status" value="1"/>
</dbReference>
<organism evidence="2 3">
    <name type="scientific">Candidatus Choladousia intestinavium</name>
    <dbReference type="NCBI Taxonomy" id="2840727"/>
    <lineage>
        <taxon>Bacteria</taxon>
        <taxon>Bacillati</taxon>
        <taxon>Bacillota</taxon>
        <taxon>Clostridia</taxon>
        <taxon>Lachnospirales</taxon>
        <taxon>Lachnospiraceae</taxon>
        <taxon>Lachnospiraceae incertae sedis</taxon>
        <taxon>Candidatus Choladousia</taxon>
    </lineage>
</organism>
<name>A0A9D1AD05_9FIRM</name>
<sequence>MLTSVLSFGVSASAQETEAETETETAAETAAQTEAETEVSDGADTEAAEADQEAGDVNIMALKGPTAMGMVKFMSDADAGEIDTQNYQFTIAASADEVTPRLVQGEADIAAVPANLASVLYNNTEGQVEVLAINTLGVLYIVESGDQVQSVEDLRGKTIYASGKGSTPEYALNYILSENGIDPETDVTIEWKSEHSECVAALAAEEGGIAMLPQPFVTTAQTQNESIRVALDLTEEWDKLQEGKEEKSSLITGVVVGRTEFVQENPEAVSDFLDRYQESVEFVNSNTEEAAALVGQYDIVTEEVALKALPECNIVYIDGDEMKEQLSGYLAVLMEQNPESVGGELPGDDFYFSR</sequence>
<accession>A0A9D1AD05</accession>
<feature type="compositionally biased region" description="Acidic residues" evidence="1">
    <location>
        <begin position="35"/>
        <end position="54"/>
    </location>
</feature>
<dbReference type="PANTHER" id="PTHR30024">
    <property type="entry name" value="ALIPHATIC SULFONATES-BINDING PROTEIN-RELATED"/>
    <property type="match status" value="1"/>
</dbReference>
<gene>
    <name evidence="2" type="ORF">IAB31_10620</name>
</gene>
<proteinExistence type="predicted"/>
<comment type="caution">
    <text evidence="2">The sequence shown here is derived from an EMBL/GenBank/DDBJ whole genome shotgun (WGS) entry which is preliminary data.</text>
</comment>
<dbReference type="AlphaFoldDB" id="A0A9D1AD05"/>
<dbReference type="SUPFAM" id="SSF53850">
    <property type="entry name" value="Periplasmic binding protein-like II"/>
    <property type="match status" value="1"/>
</dbReference>
<dbReference type="Gene3D" id="3.40.190.10">
    <property type="entry name" value="Periplasmic binding protein-like II"/>
    <property type="match status" value="2"/>
</dbReference>
<evidence type="ECO:0000256" key="1">
    <source>
        <dbReference type="SAM" id="MobiDB-lite"/>
    </source>
</evidence>
<dbReference type="PANTHER" id="PTHR30024:SF46">
    <property type="entry name" value="ABC TRANSPORTER, SUBSTRATE-BINDING LIPOPROTEIN"/>
    <property type="match status" value="1"/>
</dbReference>
<dbReference type="InterPro" id="IPR027024">
    <property type="entry name" value="UCP027386_ABC_sbc_TM0202"/>
</dbReference>
<reference evidence="2" key="2">
    <citation type="journal article" date="2021" name="PeerJ">
        <title>Extensive microbial diversity within the chicken gut microbiome revealed by metagenomics and culture.</title>
        <authorList>
            <person name="Gilroy R."/>
            <person name="Ravi A."/>
            <person name="Getino M."/>
            <person name="Pursley I."/>
            <person name="Horton D.L."/>
            <person name="Alikhan N.F."/>
            <person name="Baker D."/>
            <person name="Gharbi K."/>
            <person name="Hall N."/>
            <person name="Watson M."/>
            <person name="Adriaenssens E.M."/>
            <person name="Foster-Nyarko E."/>
            <person name="Jarju S."/>
            <person name="Secka A."/>
            <person name="Antonio M."/>
            <person name="Oren A."/>
            <person name="Chaudhuri R.R."/>
            <person name="La Ragione R."/>
            <person name="Hildebrand F."/>
            <person name="Pallen M.J."/>
        </authorList>
    </citation>
    <scope>NUCLEOTIDE SEQUENCE</scope>
    <source>
        <strain evidence="2">ChiSjej4B22-8148</strain>
    </source>
</reference>
<dbReference type="Proteomes" id="UP000886757">
    <property type="component" value="Unassembled WGS sequence"/>
</dbReference>
<feature type="region of interest" description="Disordered" evidence="1">
    <location>
        <begin position="1"/>
        <end position="54"/>
    </location>
</feature>
<dbReference type="Pfam" id="PF12974">
    <property type="entry name" value="Phosphonate-bd"/>
    <property type="match status" value="1"/>
</dbReference>
<feature type="compositionally biased region" description="Polar residues" evidence="1">
    <location>
        <begin position="1"/>
        <end position="13"/>
    </location>
</feature>